<organism evidence="2 3">
    <name type="scientific">Nesidiocoris tenuis</name>
    <dbReference type="NCBI Taxonomy" id="355587"/>
    <lineage>
        <taxon>Eukaryota</taxon>
        <taxon>Metazoa</taxon>
        <taxon>Ecdysozoa</taxon>
        <taxon>Arthropoda</taxon>
        <taxon>Hexapoda</taxon>
        <taxon>Insecta</taxon>
        <taxon>Pterygota</taxon>
        <taxon>Neoptera</taxon>
        <taxon>Paraneoptera</taxon>
        <taxon>Hemiptera</taxon>
        <taxon>Heteroptera</taxon>
        <taxon>Panheteroptera</taxon>
        <taxon>Cimicomorpha</taxon>
        <taxon>Miridae</taxon>
        <taxon>Dicyphina</taxon>
        <taxon>Nesidiocoris</taxon>
    </lineage>
</organism>
<dbReference type="Proteomes" id="UP001307889">
    <property type="component" value="Chromosome 4"/>
</dbReference>
<evidence type="ECO:0000313" key="2">
    <source>
        <dbReference type="EMBL" id="BES94005.1"/>
    </source>
</evidence>
<evidence type="ECO:0000256" key="1">
    <source>
        <dbReference type="SAM" id="MobiDB-lite"/>
    </source>
</evidence>
<sequence length="116" mass="12967">MYRNRGPFPGFEQRSSSEAITHMIEPPALPLDARTSANAQHTHLSPQLLSLFLAVPPSSFVLYPCTTLFNRNVSLKKRIFQSPAGKPAGVKNRFPEQKNEKNASSSALDLFWLVKQ</sequence>
<accession>A0ABN7ASU3</accession>
<protein>
    <submittedName>
        <fullName evidence="2">Uncharacterized protein</fullName>
    </submittedName>
</protein>
<gene>
    <name evidence="2" type="ORF">NTJ_06814</name>
</gene>
<reference evidence="2 3" key="1">
    <citation type="submission" date="2023-09" db="EMBL/GenBank/DDBJ databases">
        <title>Nesidiocoris tenuis whole genome shotgun sequence.</title>
        <authorList>
            <person name="Shibata T."/>
            <person name="Shimoda M."/>
            <person name="Kobayashi T."/>
            <person name="Uehara T."/>
        </authorList>
    </citation>
    <scope>NUCLEOTIDE SEQUENCE [LARGE SCALE GENOMIC DNA]</scope>
    <source>
        <strain evidence="2 3">Japan</strain>
    </source>
</reference>
<dbReference type="EMBL" id="AP028912">
    <property type="protein sequence ID" value="BES94005.1"/>
    <property type="molecule type" value="Genomic_DNA"/>
</dbReference>
<evidence type="ECO:0000313" key="3">
    <source>
        <dbReference type="Proteomes" id="UP001307889"/>
    </source>
</evidence>
<proteinExistence type="predicted"/>
<feature type="region of interest" description="Disordered" evidence="1">
    <location>
        <begin position="83"/>
        <end position="105"/>
    </location>
</feature>
<name>A0ABN7ASU3_9HEMI</name>
<keyword evidence="3" id="KW-1185">Reference proteome</keyword>